<protein>
    <submittedName>
        <fullName evidence="1">Uncharacterized protein</fullName>
    </submittedName>
</protein>
<reference evidence="1 2" key="2">
    <citation type="journal article" date="2022" name="Mol. Ecol. Resour.">
        <title>The genomes of chicory, endive, great burdock and yacon provide insights into Asteraceae paleo-polyploidization history and plant inulin production.</title>
        <authorList>
            <person name="Fan W."/>
            <person name="Wang S."/>
            <person name="Wang H."/>
            <person name="Wang A."/>
            <person name="Jiang F."/>
            <person name="Liu H."/>
            <person name="Zhao H."/>
            <person name="Xu D."/>
            <person name="Zhang Y."/>
        </authorList>
    </citation>
    <scope>NUCLEOTIDE SEQUENCE [LARGE SCALE GENOMIC DNA]</scope>
    <source>
        <strain evidence="2">cv. Punajuju</strain>
        <tissue evidence="1">Leaves</tissue>
    </source>
</reference>
<organism evidence="1 2">
    <name type="scientific">Cichorium intybus</name>
    <name type="common">Chicory</name>
    <dbReference type="NCBI Taxonomy" id="13427"/>
    <lineage>
        <taxon>Eukaryota</taxon>
        <taxon>Viridiplantae</taxon>
        <taxon>Streptophyta</taxon>
        <taxon>Embryophyta</taxon>
        <taxon>Tracheophyta</taxon>
        <taxon>Spermatophyta</taxon>
        <taxon>Magnoliopsida</taxon>
        <taxon>eudicotyledons</taxon>
        <taxon>Gunneridae</taxon>
        <taxon>Pentapetalae</taxon>
        <taxon>asterids</taxon>
        <taxon>campanulids</taxon>
        <taxon>Asterales</taxon>
        <taxon>Asteraceae</taxon>
        <taxon>Cichorioideae</taxon>
        <taxon>Cichorieae</taxon>
        <taxon>Cichoriinae</taxon>
        <taxon>Cichorium</taxon>
    </lineage>
</organism>
<evidence type="ECO:0000313" key="1">
    <source>
        <dbReference type="EMBL" id="KAI3709390.1"/>
    </source>
</evidence>
<evidence type="ECO:0000313" key="2">
    <source>
        <dbReference type="Proteomes" id="UP001055811"/>
    </source>
</evidence>
<reference evidence="2" key="1">
    <citation type="journal article" date="2022" name="Mol. Ecol. Resour.">
        <title>The genomes of chicory, endive, great burdock and yacon provide insights into Asteraceae palaeo-polyploidization history and plant inulin production.</title>
        <authorList>
            <person name="Fan W."/>
            <person name="Wang S."/>
            <person name="Wang H."/>
            <person name="Wang A."/>
            <person name="Jiang F."/>
            <person name="Liu H."/>
            <person name="Zhao H."/>
            <person name="Xu D."/>
            <person name="Zhang Y."/>
        </authorList>
    </citation>
    <scope>NUCLEOTIDE SEQUENCE [LARGE SCALE GENOMIC DNA]</scope>
    <source>
        <strain evidence="2">cv. Punajuju</strain>
    </source>
</reference>
<dbReference type="EMBL" id="CM042015">
    <property type="protein sequence ID" value="KAI3709390.1"/>
    <property type="molecule type" value="Genomic_DNA"/>
</dbReference>
<accession>A0ACB9ALS8</accession>
<name>A0ACB9ALS8_CICIN</name>
<sequence length="687" mass="78125">MRILKQLAHLQPFLQSLRRITRPQKSNEDMLPVRAINDDEKLDLLARERRCHRFSLAEILSATLHFDDVLVIGKGGFGNVYKGHIFGTKDTTPRVVAIKRLDSLSRQGAFEFMTEIEMLSELRHCNLVSLIGYCSESQEMILVYEYMPNGTIEHHIHKTDNPLSWMQRLKISIGAARGLDYLHTGVGTQHGIIHRDVKSSNILLDENWEAKISDFGLSKIINQPASGVSTNLKGTFGYLDPQYYMTGHLTRQSDVYSFGVVLLELLSGRRAVDTRFSEEEWNLASWAQKCIKEQRLDQIVCSHITGQISPKCLKGFAQIADRCLKNSRKDRPTMAEVVVALQKLMTLQEQFESSAQTAGAMGFTYKMQKYLIFGTKSNSGIGLLEYSFRIFSYSDMELATRNFSSYMLLGRGNYGEVFRGWLNKRTYLPSQLDSGLPIAVRRFYTSKFKPHTVEEFNMKNLEEFNDPNVVKILGYCVEKDLVLIVYEFMHQGTLKDYLFSVERKTERHLLVTRVKIAIGVARGLLFMRTKPQLADCSFQMHNILLDEEFNAKLSDFDVQMLVPSNDTPSSSHPCSSYCLQVMGDVFGYGVMLLQILTAGPIANSCDLMVTRHRLPGEHQFVARQSIYHALDIRLILNIALAKPAIQLVMLAQKCVVDESDLRPTLESVLEELESIYAIMLKIENSSN</sequence>
<dbReference type="Proteomes" id="UP001055811">
    <property type="component" value="Linkage Group LG07"/>
</dbReference>
<keyword evidence="2" id="KW-1185">Reference proteome</keyword>
<proteinExistence type="predicted"/>
<comment type="caution">
    <text evidence="1">The sequence shown here is derived from an EMBL/GenBank/DDBJ whole genome shotgun (WGS) entry which is preliminary data.</text>
</comment>
<gene>
    <name evidence="1" type="ORF">L2E82_39152</name>
</gene>